<proteinExistence type="predicted"/>
<gene>
    <name evidence="2" type="ORF">GGE60_001789</name>
</gene>
<dbReference type="PANTHER" id="PTHR41521">
    <property type="match status" value="1"/>
</dbReference>
<dbReference type="InterPro" id="IPR010753">
    <property type="entry name" value="DUF1330"/>
</dbReference>
<accession>A0A7W6ZS09</accession>
<name>A0A7W6ZS09_9HYPH</name>
<dbReference type="RefSeq" id="WP_028750862.1">
    <property type="nucleotide sequence ID" value="NZ_JACIIG010000003.1"/>
</dbReference>
<dbReference type="EMBL" id="JACIIG010000003">
    <property type="protein sequence ID" value="MBB4567686.1"/>
    <property type="molecule type" value="Genomic_DNA"/>
</dbReference>
<dbReference type="AlphaFoldDB" id="A0A7W6ZS09"/>
<dbReference type="Gene3D" id="3.30.70.100">
    <property type="match status" value="1"/>
</dbReference>
<sequence length="100" mass="11222">MSGYWIVKGGEIQDAEALKTYGEMFAAIAKRYRVEIIAGRGAVETVEGKHAPRQLILRFDSYEAAKACYHDPEYQASLEFAARAYSRELSILEGSDEVTR</sequence>
<dbReference type="OrthoDB" id="9806380at2"/>
<evidence type="ECO:0000259" key="1">
    <source>
        <dbReference type="Pfam" id="PF07045"/>
    </source>
</evidence>
<comment type="caution">
    <text evidence="2">The sequence shown here is derived from an EMBL/GenBank/DDBJ whole genome shotgun (WGS) entry which is preliminary data.</text>
</comment>
<protein>
    <submittedName>
        <fullName evidence="2">Uncharacterized protein (DUF1330 family)</fullName>
    </submittedName>
</protein>
<organism evidence="2 3">
    <name type="scientific">Rhizobium leucaenae</name>
    <dbReference type="NCBI Taxonomy" id="29450"/>
    <lineage>
        <taxon>Bacteria</taxon>
        <taxon>Pseudomonadati</taxon>
        <taxon>Pseudomonadota</taxon>
        <taxon>Alphaproteobacteria</taxon>
        <taxon>Hyphomicrobiales</taxon>
        <taxon>Rhizobiaceae</taxon>
        <taxon>Rhizobium/Agrobacterium group</taxon>
        <taxon>Rhizobium</taxon>
    </lineage>
</organism>
<dbReference type="SUPFAM" id="SSF54909">
    <property type="entry name" value="Dimeric alpha+beta barrel"/>
    <property type="match status" value="1"/>
</dbReference>
<reference evidence="2 3" key="1">
    <citation type="submission" date="2020-08" db="EMBL/GenBank/DDBJ databases">
        <title>Genomic Encyclopedia of Type Strains, Phase IV (KMG-V): Genome sequencing to study the core and pangenomes of soil and plant-associated prokaryotes.</title>
        <authorList>
            <person name="Whitman W."/>
        </authorList>
    </citation>
    <scope>NUCLEOTIDE SEQUENCE [LARGE SCALE GENOMIC DNA]</scope>
    <source>
        <strain evidence="2 3">SEMIA 492</strain>
    </source>
</reference>
<dbReference type="InterPro" id="IPR011008">
    <property type="entry name" value="Dimeric_a/b-barrel"/>
</dbReference>
<dbReference type="Proteomes" id="UP000543836">
    <property type="component" value="Unassembled WGS sequence"/>
</dbReference>
<dbReference type="GeneID" id="32529615"/>
<dbReference type="PANTHER" id="PTHR41521:SF4">
    <property type="entry name" value="BLR0684 PROTEIN"/>
    <property type="match status" value="1"/>
</dbReference>
<feature type="domain" description="DUF1330" evidence="1">
    <location>
        <begin position="2"/>
        <end position="94"/>
    </location>
</feature>
<evidence type="ECO:0000313" key="2">
    <source>
        <dbReference type="EMBL" id="MBB4567686.1"/>
    </source>
</evidence>
<dbReference type="Pfam" id="PF07045">
    <property type="entry name" value="DUF1330"/>
    <property type="match status" value="1"/>
</dbReference>
<evidence type="ECO:0000313" key="3">
    <source>
        <dbReference type="Proteomes" id="UP000543836"/>
    </source>
</evidence>
<keyword evidence="3" id="KW-1185">Reference proteome</keyword>